<dbReference type="InterPro" id="IPR002734">
    <property type="entry name" value="RibDG_C"/>
</dbReference>
<organism evidence="2 3">
    <name type="scientific">Ktedonosporobacter rubrisoli</name>
    <dbReference type="NCBI Taxonomy" id="2509675"/>
    <lineage>
        <taxon>Bacteria</taxon>
        <taxon>Bacillati</taxon>
        <taxon>Chloroflexota</taxon>
        <taxon>Ktedonobacteria</taxon>
        <taxon>Ktedonobacterales</taxon>
        <taxon>Ktedonosporobacteraceae</taxon>
        <taxon>Ktedonosporobacter</taxon>
    </lineage>
</organism>
<dbReference type="InterPro" id="IPR024072">
    <property type="entry name" value="DHFR-like_dom_sf"/>
</dbReference>
<dbReference type="Gene3D" id="3.40.430.10">
    <property type="entry name" value="Dihydrofolate Reductase, subunit A"/>
    <property type="match status" value="1"/>
</dbReference>
<proteinExistence type="predicted"/>
<gene>
    <name evidence="2" type="ORF">EPA93_33640</name>
</gene>
<dbReference type="PANTHER" id="PTHR38011">
    <property type="entry name" value="DIHYDROFOLATE REDUCTASE FAMILY PROTEIN (AFU_ORTHOLOGUE AFUA_8G06820)"/>
    <property type="match status" value="1"/>
</dbReference>
<feature type="domain" description="Bacterial bifunctional deaminase-reductase C-terminal" evidence="1">
    <location>
        <begin position="2"/>
        <end position="183"/>
    </location>
</feature>
<accession>A0A4V0YZR6</accession>
<dbReference type="SUPFAM" id="SSF53597">
    <property type="entry name" value="Dihydrofolate reductase-like"/>
    <property type="match status" value="1"/>
</dbReference>
<dbReference type="InterPro" id="IPR050765">
    <property type="entry name" value="Riboflavin_Biosynth_HTPR"/>
</dbReference>
<dbReference type="Proteomes" id="UP000290365">
    <property type="component" value="Chromosome"/>
</dbReference>
<evidence type="ECO:0000259" key="1">
    <source>
        <dbReference type="Pfam" id="PF01872"/>
    </source>
</evidence>
<protein>
    <submittedName>
        <fullName evidence="2">Dihydrofolate reductase</fullName>
    </submittedName>
</protein>
<dbReference type="GO" id="GO:0009231">
    <property type="term" value="P:riboflavin biosynthetic process"/>
    <property type="evidence" value="ECO:0007669"/>
    <property type="project" value="InterPro"/>
</dbReference>
<dbReference type="PANTHER" id="PTHR38011:SF2">
    <property type="entry name" value="BIFUNCTIONAL DEAMINASE-REDUCTASE DOMAIN PROTEIN"/>
    <property type="match status" value="1"/>
</dbReference>
<keyword evidence="3" id="KW-1185">Reference proteome</keyword>
<evidence type="ECO:0000313" key="2">
    <source>
        <dbReference type="EMBL" id="QBD80651.1"/>
    </source>
</evidence>
<dbReference type="OrthoDB" id="195113at2"/>
<evidence type="ECO:0000313" key="3">
    <source>
        <dbReference type="Proteomes" id="UP000290365"/>
    </source>
</evidence>
<sequence length="199" mass="21875">MRKITVLTFVTLDGVMQGPGGPTEDPSGNFTLGGWNVPYFDAFLGNVMGEQMSQPFDLLLGRKTFELFASYWAQREEEGAGINNATKHVVSNTLTTHPWKKTVFIKGNVVDEIKQLKQQDGSDIQVHGSSQLIQTLLKHDLVDELWLKLFPVTLGTGKRLFETGTPPASYTLVEAKSSPNGVIIASYKRAGELQTGSFV</sequence>
<dbReference type="Pfam" id="PF01872">
    <property type="entry name" value="RibD_C"/>
    <property type="match status" value="1"/>
</dbReference>
<dbReference type="KEGG" id="kbs:EPA93_33640"/>
<name>A0A4V0YZR6_KTERU</name>
<dbReference type="AlphaFoldDB" id="A0A4V0YZR6"/>
<reference evidence="2 3" key="1">
    <citation type="submission" date="2019-01" db="EMBL/GenBank/DDBJ databases">
        <title>Ktedonosporobacter rubrisoli SCAWS-G2.</title>
        <authorList>
            <person name="Huang Y."/>
            <person name="Yan B."/>
        </authorList>
    </citation>
    <scope>NUCLEOTIDE SEQUENCE [LARGE SCALE GENOMIC DNA]</scope>
    <source>
        <strain evidence="2 3">SCAWS-G2</strain>
    </source>
</reference>
<dbReference type="RefSeq" id="WP_129891715.1">
    <property type="nucleotide sequence ID" value="NZ_CP035758.1"/>
</dbReference>
<dbReference type="GO" id="GO:0008703">
    <property type="term" value="F:5-amino-6-(5-phosphoribosylamino)uracil reductase activity"/>
    <property type="evidence" value="ECO:0007669"/>
    <property type="project" value="InterPro"/>
</dbReference>
<dbReference type="EMBL" id="CP035758">
    <property type="protein sequence ID" value="QBD80651.1"/>
    <property type="molecule type" value="Genomic_DNA"/>
</dbReference>